<dbReference type="Proteomes" id="UP000274756">
    <property type="component" value="Unassembled WGS sequence"/>
</dbReference>
<keyword evidence="14" id="KW-1185">Reference proteome</keyword>
<evidence type="ECO:0000256" key="1">
    <source>
        <dbReference type="ARBA" id="ARBA00004132"/>
    </source>
</evidence>
<accession>A0A0N4U934</accession>
<sequence>MSQHVRRYGKYISEKIYTYRLCAFDFCKVKRGREDGLLRTMSADKLLKTLPILQNQIDALLEFQVTSGELNNGVINCSFILLFRDLIRLFACYNDGIINLLEKYFDMNKKQCREALDMYKTFLQRLEKVADFLKVAETVGIDRGEIPDLTRAPASLLEALEAHLIHLEGGKPLSFPNFLNFQNEQVASAIGYSAPLFSSEKVDDSMKQKYLEEEKERLRMFEEQRKKQVTNVAGNATVDSQLFNPFAGPTRPADGSQQLLSKPADDLLNLFDSPQPQMVTPVGVSMNTTIQPTMPLDPTNPFAQNVFPQYPPMVNAPSASTGSQLLYQIFISFINSFNAYPQACNSAFAAKFNSNFGNMQKTGTFPIDVHAVTKSQEGGTNPFLMTTSEQWHPSEQITGQQWIADKVEQNMQQHFETKGVMAESNLKGVSTMSGADSSESSEETGEDMAPSDTVNSALHNPFGAMQQNAEGCFLILPFLDYFNILPVILIYEVNFVPLHIAGAGQIVLTPQRMDMPFYPPPSSRSSADNSPVQFDAPHNISSSAPQPIPQPIHQLGIYDQTPFSHTDGSYTSSPVFAHHPQQATANVDAYGSQPPPSASSAVVQQGKFGCGDLDSALSSLADSLSIASKGIANQGLPVQWNNQSGVRPIMPSAVTPAAYGQVPGPQWQPVGAYHPQQGMFPQPLIYTHPGFGQVGASLYGASVQQRPTQPQQPNAGGQTSTVPQQHPFM</sequence>
<evidence type="ECO:0000256" key="9">
    <source>
        <dbReference type="ARBA" id="ARBA00023329"/>
    </source>
</evidence>
<proteinExistence type="inferred from homology"/>
<feature type="region of interest" description="Disordered" evidence="10">
    <location>
        <begin position="703"/>
        <end position="729"/>
    </location>
</feature>
<comment type="subcellular location">
    <subcellularLocation>
        <location evidence="1">Cytoplasmic vesicle</location>
        <location evidence="1">Clathrin-coated vesicle</location>
    </subcellularLocation>
    <subcellularLocation>
        <location evidence="2">Golgi apparatus</location>
    </subcellularLocation>
    <subcellularLocation>
        <location evidence="3">Membrane</location>
        <location evidence="3">Clathrin-coated pit</location>
    </subcellularLocation>
</comment>
<evidence type="ECO:0000256" key="4">
    <source>
        <dbReference type="ARBA" id="ARBA00008011"/>
    </source>
</evidence>
<dbReference type="WBParaSite" id="DME_0000357801-mRNA-1">
    <property type="protein sequence ID" value="DME_0000357801-mRNA-1"/>
    <property type="gene ID" value="DME_0000357801"/>
</dbReference>
<reference evidence="15" key="1">
    <citation type="submission" date="2017-02" db="UniProtKB">
        <authorList>
            <consortium name="WormBaseParasite"/>
        </authorList>
    </citation>
    <scope>IDENTIFICATION</scope>
</reference>
<evidence type="ECO:0000259" key="11">
    <source>
        <dbReference type="Pfam" id="PF07651"/>
    </source>
</evidence>
<dbReference type="Proteomes" id="UP000038040">
    <property type="component" value="Unplaced"/>
</dbReference>
<dbReference type="FunFam" id="1.20.58.150:FF:000001">
    <property type="entry name" value="phosphatidylinositol-binding clathrin assembly protein-like isoform X1"/>
    <property type="match status" value="1"/>
</dbReference>
<feature type="region of interest" description="Disordered" evidence="10">
    <location>
        <begin position="518"/>
        <end position="546"/>
    </location>
</feature>
<dbReference type="GO" id="GO:0000149">
    <property type="term" value="F:SNARE binding"/>
    <property type="evidence" value="ECO:0007669"/>
    <property type="project" value="TreeGrafter"/>
</dbReference>
<evidence type="ECO:0000313" key="12">
    <source>
        <dbReference type="EMBL" id="VDN57610.1"/>
    </source>
</evidence>
<keyword evidence="7" id="KW-0472">Membrane</keyword>
<dbReference type="GO" id="GO:0005905">
    <property type="term" value="C:clathrin-coated pit"/>
    <property type="evidence" value="ECO:0007669"/>
    <property type="project" value="UniProtKB-SubCell"/>
</dbReference>
<comment type="similarity">
    <text evidence="4">Belongs to the PICALM/SNAP91 family.</text>
</comment>
<dbReference type="GO" id="GO:0072583">
    <property type="term" value="P:clathrin-dependent endocytosis"/>
    <property type="evidence" value="ECO:0007669"/>
    <property type="project" value="InterPro"/>
</dbReference>
<evidence type="ECO:0000313" key="14">
    <source>
        <dbReference type="Proteomes" id="UP000274756"/>
    </source>
</evidence>
<protein>
    <submittedName>
        <fullName evidence="15">ANTH domain-containing protein</fullName>
    </submittedName>
</protein>
<dbReference type="Pfam" id="PF07651">
    <property type="entry name" value="ANTH"/>
    <property type="match status" value="1"/>
</dbReference>
<dbReference type="AlphaFoldDB" id="A0A0N4U934"/>
<dbReference type="InterPro" id="IPR014712">
    <property type="entry name" value="ANTH_dom_sf"/>
</dbReference>
<feature type="domain" description="AP180 N-terminal homology (ANTH)" evidence="11">
    <location>
        <begin position="1"/>
        <end position="164"/>
    </location>
</feature>
<dbReference type="GO" id="GO:0030136">
    <property type="term" value="C:clathrin-coated vesicle"/>
    <property type="evidence" value="ECO:0007669"/>
    <property type="project" value="UniProtKB-SubCell"/>
</dbReference>
<dbReference type="Gene3D" id="1.20.58.150">
    <property type="entry name" value="ANTH domain"/>
    <property type="match status" value="1"/>
</dbReference>
<evidence type="ECO:0000256" key="2">
    <source>
        <dbReference type="ARBA" id="ARBA00004555"/>
    </source>
</evidence>
<dbReference type="STRING" id="318479.A0A0N4U934"/>
<evidence type="ECO:0000256" key="6">
    <source>
        <dbReference type="ARBA" id="ARBA00023034"/>
    </source>
</evidence>
<evidence type="ECO:0000256" key="3">
    <source>
        <dbReference type="ARBA" id="ARBA00004600"/>
    </source>
</evidence>
<dbReference type="InterPro" id="IPR011417">
    <property type="entry name" value="ANTH_dom"/>
</dbReference>
<dbReference type="GO" id="GO:0005545">
    <property type="term" value="F:1-phosphatidylinositol binding"/>
    <property type="evidence" value="ECO:0007669"/>
    <property type="project" value="InterPro"/>
</dbReference>
<keyword evidence="6" id="KW-0333">Golgi apparatus</keyword>
<evidence type="ECO:0000256" key="8">
    <source>
        <dbReference type="ARBA" id="ARBA00023176"/>
    </source>
</evidence>
<dbReference type="GO" id="GO:0048268">
    <property type="term" value="P:clathrin coat assembly"/>
    <property type="evidence" value="ECO:0007669"/>
    <property type="project" value="InterPro"/>
</dbReference>
<organism evidence="13 15">
    <name type="scientific">Dracunculus medinensis</name>
    <name type="common">Guinea worm</name>
    <dbReference type="NCBI Taxonomy" id="318479"/>
    <lineage>
        <taxon>Eukaryota</taxon>
        <taxon>Metazoa</taxon>
        <taxon>Ecdysozoa</taxon>
        <taxon>Nematoda</taxon>
        <taxon>Chromadorea</taxon>
        <taxon>Rhabditida</taxon>
        <taxon>Spirurina</taxon>
        <taxon>Dracunculoidea</taxon>
        <taxon>Dracunculidae</taxon>
        <taxon>Dracunculus</taxon>
    </lineage>
</organism>
<dbReference type="PANTHER" id="PTHR22951:SF5">
    <property type="entry name" value="PHOSPHATIDYLINOSITOL-BINDING CLATHRIN ASSEMBLY PROTEIN LAP"/>
    <property type="match status" value="1"/>
</dbReference>
<feature type="compositionally biased region" description="Polar residues" evidence="10">
    <location>
        <begin position="523"/>
        <end position="532"/>
    </location>
</feature>
<dbReference type="SUPFAM" id="SSF89009">
    <property type="entry name" value="GAT-like domain"/>
    <property type="match status" value="1"/>
</dbReference>
<dbReference type="GO" id="GO:0098894">
    <property type="term" value="C:extrinsic component of presynaptic endocytic zone membrane"/>
    <property type="evidence" value="ECO:0007669"/>
    <property type="project" value="TreeGrafter"/>
</dbReference>
<evidence type="ECO:0000313" key="15">
    <source>
        <dbReference type="WBParaSite" id="DME_0000357801-mRNA-1"/>
    </source>
</evidence>
<dbReference type="EMBL" id="UYYG01001161">
    <property type="protein sequence ID" value="VDN57610.1"/>
    <property type="molecule type" value="Genomic_DNA"/>
</dbReference>
<evidence type="ECO:0000256" key="10">
    <source>
        <dbReference type="SAM" id="MobiDB-lite"/>
    </source>
</evidence>
<dbReference type="GO" id="GO:0005546">
    <property type="term" value="F:phosphatidylinositol-4,5-bisphosphate binding"/>
    <property type="evidence" value="ECO:0007669"/>
    <property type="project" value="TreeGrafter"/>
</dbReference>
<dbReference type="PANTHER" id="PTHR22951">
    <property type="entry name" value="CLATHRIN ASSEMBLY PROTEIN"/>
    <property type="match status" value="1"/>
</dbReference>
<evidence type="ECO:0000313" key="13">
    <source>
        <dbReference type="Proteomes" id="UP000038040"/>
    </source>
</evidence>
<feature type="region of interest" description="Disordered" evidence="10">
    <location>
        <begin position="429"/>
        <end position="455"/>
    </location>
</feature>
<evidence type="ECO:0000256" key="5">
    <source>
        <dbReference type="ARBA" id="ARBA00022583"/>
    </source>
</evidence>
<dbReference type="GO" id="GO:0016185">
    <property type="term" value="P:synaptic vesicle budding from presynaptic endocytic zone membrane"/>
    <property type="evidence" value="ECO:0007669"/>
    <property type="project" value="TreeGrafter"/>
</dbReference>
<dbReference type="OrthoDB" id="44015at2759"/>
<keyword evidence="8" id="KW-0168">Coated pit</keyword>
<keyword evidence="9" id="KW-0968">Cytoplasmic vesicle</keyword>
<evidence type="ECO:0000256" key="7">
    <source>
        <dbReference type="ARBA" id="ARBA00023136"/>
    </source>
</evidence>
<reference evidence="12 14" key="2">
    <citation type="submission" date="2018-11" db="EMBL/GenBank/DDBJ databases">
        <authorList>
            <consortium name="Pathogen Informatics"/>
        </authorList>
    </citation>
    <scope>NUCLEOTIDE SEQUENCE [LARGE SCALE GENOMIC DNA]</scope>
</reference>
<keyword evidence="5" id="KW-0254">Endocytosis</keyword>
<dbReference type="GO" id="GO:0008021">
    <property type="term" value="C:synaptic vesicle"/>
    <property type="evidence" value="ECO:0007669"/>
    <property type="project" value="TreeGrafter"/>
</dbReference>
<dbReference type="InterPro" id="IPR045192">
    <property type="entry name" value="AP180-like"/>
</dbReference>
<gene>
    <name evidence="12" type="ORF">DME_LOCUS7583</name>
</gene>
<dbReference type="GO" id="GO:0005794">
    <property type="term" value="C:Golgi apparatus"/>
    <property type="evidence" value="ECO:0007669"/>
    <property type="project" value="UniProtKB-SubCell"/>
</dbReference>
<name>A0A0N4U934_DRAME</name>
<dbReference type="GO" id="GO:0032050">
    <property type="term" value="F:clathrin heavy chain binding"/>
    <property type="evidence" value="ECO:0007669"/>
    <property type="project" value="TreeGrafter"/>
</dbReference>